<dbReference type="InterPro" id="IPR028259">
    <property type="entry name" value="AP2-like_int_N"/>
</dbReference>
<dbReference type="GO" id="GO:0006310">
    <property type="term" value="P:DNA recombination"/>
    <property type="evidence" value="ECO:0007669"/>
    <property type="project" value="UniProtKB-KW"/>
</dbReference>
<dbReference type="InterPro" id="IPR050808">
    <property type="entry name" value="Phage_Integrase"/>
</dbReference>
<dbReference type="PANTHER" id="PTHR30629:SF2">
    <property type="entry name" value="PROPHAGE INTEGRASE INTS-RELATED"/>
    <property type="match status" value="1"/>
</dbReference>
<evidence type="ECO:0000256" key="1">
    <source>
        <dbReference type="ARBA" id="ARBA00008857"/>
    </source>
</evidence>
<name>A0AAE4I0C1_9ENTE</name>
<dbReference type="AlphaFoldDB" id="A0AAE4I0C1"/>
<dbReference type="InterPro" id="IPR010998">
    <property type="entry name" value="Integrase_recombinase_N"/>
</dbReference>
<dbReference type="PANTHER" id="PTHR30629">
    <property type="entry name" value="PROPHAGE INTEGRASE"/>
    <property type="match status" value="1"/>
</dbReference>
<dbReference type="Gene3D" id="1.10.150.130">
    <property type="match status" value="1"/>
</dbReference>
<evidence type="ECO:0000313" key="6">
    <source>
        <dbReference type="EMBL" id="MDT2735750.1"/>
    </source>
</evidence>
<dbReference type="EMBL" id="JARQAI010000001">
    <property type="protein sequence ID" value="MDT2735750.1"/>
    <property type="molecule type" value="Genomic_DNA"/>
</dbReference>
<feature type="domain" description="Tyr recombinase" evidence="5">
    <location>
        <begin position="171"/>
        <end position="374"/>
    </location>
</feature>
<comment type="caution">
    <text evidence="6">The sequence shown here is derived from an EMBL/GenBank/DDBJ whole genome shotgun (WGS) entry which is preliminary data.</text>
</comment>
<dbReference type="InterPro" id="IPR011010">
    <property type="entry name" value="DNA_brk_join_enz"/>
</dbReference>
<evidence type="ECO:0000313" key="7">
    <source>
        <dbReference type="Proteomes" id="UP001180842"/>
    </source>
</evidence>
<organism evidence="6 7">
    <name type="scientific">Enterococcus pseudoavium</name>
    <dbReference type="NCBI Taxonomy" id="44007"/>
    <lineage>
        <taxon>Bacteria</taxon>
        <taxon>Bacillati</taxon>
        <taxon>Bacillota</taxon>
        <taxon>Bacilli</taxon>
        <taxon>Lactobacillales</taxon>
        <taxon>Enterococcaceae</taxon>
        <taxon>Enterococcus</taxon>
    </lineage>
</organism>
<gene>
    <name evidence="6" type="ORF">P7H00_01220</name>
</gene>
<keyword evidence="3" id="KW-0238">DNA-binding</keyword>
<keyword evidence="2" id="KW-0229">DNA integration</keyword>
<dbReference type="Proteomes" id="UP001180842">
    <property type="component" value="Unassembled WGS sequence"/>
</dbReference>
<sequence>MIKKYTKKDGSTAYLFKIYLGTDPITGKKIWTTRRGFSSKKSCQLAQNRLLVDVEENGFQKKSYETFLEIYELWFDSYKRTVKESTWAKTQEVFKLHILPIFANKKINQLKIPYCQSVVNRWFDSNSKQCTNFKNQVSRVLDYAISLEIIEKNPMKYISMPTKKDEFEEEKELNFYSKEELNSFLSYTKELSSPQAFVFFNLLAFTGMRKGEALALNWDDINFKDSTISINKTVTRGVKGRLIVVPPKTKKSARTISIDPQTMGILKDWRSKQKIDYMKLGYNTLQPKQLVFPNTNNDLMQDSRIRKWTLGVYKNHPELKRITIHGLRHTHCSLLFEAGASLSEVQDRLGHTDVRVTMNIYAHVTKQKKEETALKFANFMEN</sequence>
<dbReference type="InterPro" id="IPR013762">
    <property type="entry name" value="Integrase-like_cat_sf"/>
</dbReference>
<dbReference type="CDD" id="cd01189">
    <property type="entry name" value="INT_ICEBs1_C_like"/>
    <property type="match status" value="1"/>
</dbReference>
<protein>
    <submittedName>
        <fullName evidence="6">Site-specific integrase</fullName>
    </submittedName>
</protein>
<keyword evidence="4" id="KW-0233">DNA recombination</keyword>
<dbReference type="InterPro" id="IPR002104">
    <property type="entry name" value="Integrase_catalytic"/>
</dbReference>
<reference evidence="6" key="1">
    <citation type="submission" date="2023-03" db="EMBL/GenBank/DDBJ databases">
        <authorList>
            <person name="Shen W."/>
            <person name="Cai J."/>
        </authorList>
    </citation>
    <scope>NUCLEOTIDE SEQUENCE</scope>
    <source>
        <strain evidence="6">P69-2</strain>
    </source>
</reference>
<dbReference type="SUPFAM" id="SSF56349">
    <property type="entry name" value="DNA breaking-rejoining enzymes"/>
    <property type="match status" value="1"/>
</dbReference>
<evidence type="ECO:0000256" key="4">
    <source>
        <dbReference type="ARBA" id="ARBA00023172"/>
    </source>
</evidence>
<proteinExistence type="inferred from homology"/>
<dbReference type="Pfam" id="PF14659">
    <property type="entry name" value="Phage_int_SAM_3"/>
    <property type="match status" value="1"/>
</dbReference>
<evidence type="ECO:0000256" key="2">
    <source>
        <dbReference type="ARBA" id="ARBA00022908"/>
    </source>
</evidence>
<dbReference type="Pfam" id="PF14657">
    <property type="entry name" value="Arm-DNA-bind_4"/>
    <property type="match status" value="1"/>
</dbReference>
<dbReference type="GO" id="GO:0015074">
    <property type="term" value="P:DNA integration"/>
    <property type="evidence" value="ECO:0007669"/>
    <property type="project" value="UniProtKB-KW"/>
</dbReference>
<accession>A0AAE4I0C1</accession>
<dbReference type="Gene3D" id="1.10.443.10">
    <property type="entry name" value="Intergrase catalytic core"/>
    <property type="match status" value="1"/>
</dbReference>
<dbReference type="RefSeq" id="WP_311796405.1">
    <property type="nucleotide sequence ID" value="NZ_JARQAI010000001.1"/>
</dbReference>
<comment type="similarity">
    <text evidence="1">Belongs to the 'phage' integrase family.</text>
</comment>
<evidence type="ECO:0000256" key="3">
    <source>
        <dbReference type="ARBA" id="ARBA00023125"/>
    </source>
</evidence>
<dbReference type="PROSITE" id="PS51898">
    <property type="entry name" value="TYR_RECOMBINASE"/>
    <property type="match status" value="1"/>
</dbReference>
<dbReference type="InterPro" id="IPR004107">
    <property type="entry name" value="Integrase_SAM-like_N"/>
</dbReference>
<dbReference type="GO" id="GO:0003677">
    <property type="term" value="F:DNA binding"/>
    <property type="evidence" value="ECO:0007669"/>
    <property type="project" value="UniProtKB-KW"/>
</dbReference>
<dbReference type="Pfam" id="PF00589">
    <property type="entry name" value="Phage_integrase"/>
    <property type="match status" value="1"/>
</dbReference>
<evidence type="ECO:0000259" key="5">
    <source>
        <dbReference type="PROSITE" id="PS51898"/>
    </source>
</evidence>